<comment type="caution">
    <text evidence="2">The sequence shown here is derived from an EMBL/GenBank/DDBJ whole genome shotgun (WGS) entry which is preliminary data.</text>
</comment>
<evidence type="ECO:0000313" key="3">
    <source>
        <dbReference type="Proteomes" id="UP001498398"/>
    </source>
</evidence>
<dbReference type="Proteomes" id="UP001498398">
    <property type="component" value="Unassembled WGS sequence"/>
</dbReference>
<feature type="compositionally biased region" description="Basic residues" evidence="1">
    <location>
        <begin position="961"/>
        <end position="974"/>
    </location>
</feature>
<proteinExistence type="predicted"/>
<feature type="region of interest" description="Disordered" evidence="1">
    <location>
        <begin position="880"/>
        <end position="1016"/>
    </location>
</feature>
<reference evidence="2 3" key="1">
    <citation type="submission" date="2024-01" db="EMBL/GenBank/DDBJ databases">
        <title>A draft genome for the cacao thread blight pathogen Marasmiellus scandens.</title>
        <authorList>
            <person name="Baruah I.K."/>
            <person name="Leung J."/>
            <person name="Bukari Y."/>
            <person name="Amoako-Attah I."/>
            <person name="Meinhardt L.W."/>
            <person name="Bailey B.A."/>
            <person name="Cohen S.P."/>
        </authorList>
    </citation>
    <scope>NUCLEOTIDE SEQUENCE [LARGE SCALE GENOMIC DNA]</scope>
    <source>
        <strain evidence="2 3">GH-19</strain>
    </source>
</reference>
<dbReference type="EMBL" id="JBANRG010000010">
    <property type="protein sequence ID" value="KAK7463066.1"/>
    <property type="molecule type" value="Genomic_DNA"/>
</dbReference>
<gene>
    <name evidence="2" type="ORF">VKT23_007652</name>
</gene>
<name>A0ABR1JQX4_9AGAR</name>
<sequence>MTMLQNRLTSVPSVDSIAHAAQFLAIYLESSRSYLNPTSKYLSSDWCASLLQEQPELYSLVEDAHKTSNFEELEKNALLCLPPLSWSENENLTGLRELIDSILELGKLKKLAEGDQLFKETIWQPCFPDTKPSIAEHIRRLEIPAFEGSTVPCLLVHDLGSFSRRPELIARLDRIFHSKHTLLLNASATGKTRLLFEGLCMHWGFYFTAVDDSSGLGSLEIHSILSRGLSRDSAFQSNINRVPNDKEAAENNRKLVRRRFSECLWLRLLIFKNFLQYANRNGITEEHKRLWLIAQLRPQVWGKDDCWQDVFADILNHLKTVPVDDQVIDDAIMETVREILALHKLVSEDRLYIVLDEANAATHSFGYAFRDADGRSHSILQEIIDTWLQQLAHLPVSLIIAGTEMPRHFFKLQRDKWSDFTWCSDTGAFDHDEEQRRYLSTLLPAETVSSTEGQELLERAWKWLRGRHRFTAAFVTILLQNDFQHPHVHLNNYIEYATQHRPPDALKYDTADVDINDYFPLSMSYLEHARSTRALVHEAIVHIICHMDGFESDDVDFLSLTLAEHGYGRFIDPFLKRIVLDEPLMTTSIAEWFGKRNYLTDLEYFNTVIDDPKKRQAPKSHRSYYLTLLLTLAFETDWDMDLSEIFEFPITTPGWARQKVQLVVSVFDALCPFKILDQPVRKLVTAVESIEDTLQWIKRHDTPFCVYQPDSIATVLFALKLADGTHVWVVMHILDDVSNHDSFSFRSLRASVLKLGNLFPAGDDKTHTSDEVVKALKALPDLCPGVELLSVLATLKNDDASITGSYRPGRNPIAHLQNKKLAAHLKPRTALYDRYADSPTNDQKAIDRLVLCLMNLSPKRVVISDEPAAIINEAEIPEAEFVEGSSTSSKRLKRRRVPTPPPDEGFESKVVSSLEASKGAELSETEVAASDTGSLNRRAPKRTKRAPIPDTKSPDASNALKGKRKRQPAKRGKQRAQIPPPNTKASRSGTLPAGERAAGTPWASRLRGGREKSKSL</sequence>
<protein>
    <submittedName>
        <fullName evidence="2">Uncharacterized protein</fullName>
    </submittedName>
</protein>
<evidence type="ECO:0000313" key="2">
    <source>
        <dbReference type="EMBL" id="KAK7463066.1"/>
    </source>
</evidence>
<keyword evidence="3" id="KW-1185">Reference proteome</keyword>
<accession>A0ABR1JQX4</accession>
<organism evidence="2 3">
    <name type="scientific">Marasmiellus scandens</name>
    <dbReference type="NCBI Taxonomy" id="2682957"/>
    <lineage>
        <taxon>Eukaryota</taxon>
        <taxon>Fungi</taxon>
        <taxon>Dikarya</taxon>
        <taxon>Basidiomycota</taxon>
        <taxon>Agaricomycotina</taxon>
        <taxon>Agaricomycetes</taxon>
        <taxon>Agaricomycetidae</taxon>
        <taxon>Agaricales</taxon>
        <taxon>Marasmiineae</taxon>
        <taxon>Omphalotaceae</taxon>
        <taxon>Marasmiellus</taxon>
    </lineage>
</organism>
<evidence type="ECO:0000256" key="1">
    <source>
        <dbReference type="SAM" id="MobiDB-lite"/>
    </source>
</evidence>